<keyword evidence="2" id="KW-0539">Nucleus</keyword>
<evidence type="ECO:0000259" key="6">
    <source>
        <dbReference type="Pfam" id="PF16399"/>
    </source>
</evidence>
<keyword evidence="1" id="KW-0347">Helicase</keyword>
<dbReference type="PIRSF" id="PIRSF038901">
    <property type="entry name" value="AQR_cwf11"/>
    <property type="match status" value="1"/>
</dbReference>
<dbReference type="GO" id="GO:0005684">
    <property type="term" value="C:U2-type spliceosomal complex"/>
    <property type="evidence" value="ECO:0007669"/>
    <property type="project" value="UniProtKB-UniRule"/>
</dbReference>
<dbReference type="InterPro" id="IPR032174">
    <property type="entry name" value="Aquarius_N"/>
</dbReference>
<dbReference type="InterPro" id="IPR027417">
    <property type="entry name" value="P-loop_NTPase"/>
</dbReference>
<dbReference type="GO" id="GO:0045292">
    <property type="term" value="P:mRNA cis splicing, via spliceosome"/>
    <property type="evidence" value="ECO:0007669"/>
    <property type="project" value="UniProtKB-UniRule"/>
</dbReference>
<comment type="subunit">
    <text evidence="2">Belongs to the 40S cdc5-associated complex (or cwf complex), a spliceosome sub-complex reminiscent of a late-stage spliceosome.</text>
</comment>
<dbReference type="GO" id="GO:0003729">
    <property type="term" value="F:mRNA binding"/>
    <property type="evidence" value="ECO:0007669"/>
    <property type="project" value="TreeGrafter"/>
</dbReference>
<dbReference type="PANTHER" id="PTHR10887:SF5">
    <property type="entry name" value="RNA HELICASE AQUARIUS"/>
    <property type="match status" value="1"/>
</dbReference>
<dbReference type="CDD" id="cd18808">
    <property type="entry name" value="SF1_C_Upf1"/>
    <property type="match status" value="1"/>
</dbReference>
<evidence type="ECO:0000313" key="9">
    <source>
        <dbReference type="EMBL" id="OJJ33165.1"/>
    </source>
</evidence>
<dbReference type="Pfam" id="PF16399">
    <property type="entry name" value="Aquarius_N_1st"/>
    <property type="match status" value="1"/>
</dbReference>
<comment type="function">
    <text evidence="2">Involved in mRNA splicing where it associates with cdc5 and the other cwf proteins as part of the spliceosome.</text>
</comment>
<keyword evidence="2" id="KW-0507">mRNA processing</keyword>
<dbReference type="PANTHER" id="PTHR10887">
    <property type="entry name" value="DNA2/NAM7 HELICASE FAMILY"/>
    <property type="match status" value="1"/>
</dbReference>
<dbReference type="VEuPathDB" id="FungiDB:ASPWEDRAFT_53200"/>
<feature type="compositionally biased region" description="Acidic residues" evidence="3">
    <location>
        <begin position="1396"/>
        <end position="1414"/>
    </location>
</feature>
<dbReference type="InterPro" id="IPR026300">
    <property type="entry name" value="CWF11_fam"/>
</dbReference>
<dbReference type="InterPro" id="IPR048967">
    <property type="entry name" value="Aquarius_insert"/>
</dbReference>
<feature type="domain" description="RNA helicase aquarius insertion" evidence="8">
    <location>
        <begin position="709"/>
        <end position="801"/>
    </location>
</feature>
<name>A0A1L9RE24_ASPWE</name>
<feature type="region of interest" description="Disordered" evidence="3">
    <location>
        <begin position="1396"/>
        <end position="1422"/>
    </location>
</feature>
<dbReference type="EMBL" id="KV878214">
    <property type="protein sequence ID" value="OJJ33165.1"/>
    <property type="molecule type" value="Genomic_DNA"/>
</dbReference>
<feature type="region of interest" description="Disordered" evidence="3">
    <location>
        <begin position="755"/>
        <end position="803"/>
    </location>
</feature>
<reference evidence="10" key="1">
    <citation type="journal article" date="2017" name="Genome Biol.">
        <title>Comparative genomics reveals high biological diversity and specific adaptations in the industrially and medically important fungal genus Aspergillus.</title>
        <authorList>
            <person name="de Vries R.P."/>
            <person name="Riley R."/>
            <person name="Wiebenga A."/>
            <person name="Aguilar-Osorio G."/>
            <person name="Amillis S."/>
            <person name="Uchima C.A."/>
            <person name="Anderluh G."/>
            <person name="Asadollahi M."/>
            <person name="Askin M."/>
            <person name="Barry K."/>
            <person name="Battaglia E."/>
            <person name="Bayram O."/>
            <person name="Benocci T."/>
            <person name="Braus-Stromeyer S.A."/>
            <person name="Caldana C."/>
            <person name="Canovas D."/>
            <person name="Cerqueira G.C."/>
            <person name="Chen F."/>
            <person name="Chen W."/>
            <person name="Choi C."/>
            <person name="Clum A."/>
            <person name="Dos Santos R.A."/>
            <person name="Damasio A.R."/>
            <person name="Diallinas G."/>
            <person name="Emri T."/>
            <person name="Fekete E."/>
            <person name="Flipphi M."/>
            <person name="Freyberg S."/>
            <person name="Gallo A."/>
            <person name="Gournas C."/>
            <person name="Habgood R."/>
            <person name="Hainaut M."/>
            <person name="Harispe M.L."/>
            <person name="Henrissat B."/>
            <person name="Hilden K.S."/>
            <person name="Hope R."/>
            <person name="Hossain A."/>
            <person name="Karabika E."/>
            <person name="Karaffa L."/>
            <person name="Karanyi Z."/>
            <person name="Krasevec N."/>
            <person name="Kuo A."/>
            <person name="Kusch H."/>
            <person name="LaButti K."/>
            <person name="Lagendijk E.L."/>
            <person name="Lapidus A."/>
            <person name="Levasseur A."/>
            <person name="Lindquist E."/>
            <person name="Lipzen A."/>
            <person name="Logrieco A.F."/>
            <person name="MacCabe A."/>
            <person name="Maekelae M.R."/>
            <person name="Malavazi I."/>
            <person name="Melin P."/>
            <person name="Meyer V."/>
            <person name="Mielnichuk N."/>
            <person name="Miskei M."/>
            <person name="Molnar A.P."/>
            <person name="Mule G."/>
            <person name="Ngan C.Y."/>
            <person name="Orejas M."/>
            <person name="Orosz E."/>
            <person name="Ouedraogo J.P."/>
            <person name="Overkamp K.M."/>
            <person name="Park H.-S."/>
            <person name="Perrone G."/>
            <person name="Piumi F."/>
            <person name="Punt P.J."/>
            <person name="Ram A.F."/>
            <person name="Ramon A."/>
            <person name="Rauscher S."/>
            <person name="Record E."/>
            <person name="Riano-Pachon D.M."/>
            <person name="Robert V."/>
            <person name="Roehrig J."/>
            <person name="Ruller R."/>
            <person name="Salamov A."/>
            <person name="Salih N.S."/>
            <person name="Samson R.A."/>
            <person name="Sandor E."/>
            <person name="Sanguinetti M."/>
            <person name="Schuetze T."/>
            <person name="Sepcic K."/>
            <person name="Shelest E."/>
            <person name="Sherlock G."/>
            <person name="Sophianopoulou V."/>
            <person name="Squina F.M."/>
            <person name="Sun H."/>
            <person name="Susca A."/>
            <person name="Todd R.B."/>
            <person name="Tsang A."/>
            <person name="Unkles S.E."/>
            <person name="van de Wiele N."/>
            <person name="van Rossen-Uffink D."/>
            <person name="Oliveira J.V."/>
            <person name="Vesth T.C."/>
            <person name="Visser J."/>
            <person name="Yu J.-H."/>
            <person name="Zhou M."/>
            <person name="Andersen M.R."/>
            <person name="Archer D.B."/>
            <person name="Baker S.E."/>
            <person name="Benoit I."/>
            <person name="Brakhage A.A."/>
            <person name="Braus G.H."/>
            <person name="Fischer R."/>
            <person name="Frisvad J.C."/>
            <person name="Goldman G.H."/>
            <person name="Houbraken J."/>
            <person name="Oakley B."/>
            <person name="Pocsi I."/>
            <person name="Scazzocchio C."/>
            <person name="Seiboth B."/>
            <person name="vanKuyk P.A."/>
            <person name="Wortman J."/>
            <person name="Dyer P.S."/>
            <person name="Grigoriev I.V."/>
        </authorList>
    </citation>
    <scope>NUCLEOTIDE SEQUENCE [LARGE SCALE GENOMIC DNA]</scope>
    <source>
        <strain evidence="10">DTO 134E9</strain>
    </source>
</reference>
<dbReference type="Pfam" id="PF13087">
    <property type="entry name" value="AAA_12"/>
    <property type="match status" value="1"/>
</dbReference>
<protein>
    <recommendedName>
        <fullName evidence="2">Pre-mRNA-splicing factor</fullName>
    </recommendedName>
</protein>
<keyword evidence="1" id="KW-0067">ATP-binding</keyword>
<feature type="domain" description="DNA2/NAM7 helicase-like C-terminal" evidence="5">
    <location>
        <begin position="1121"/>
        <end position="1311"/>
    </location>
</feature>
<dbReference type="GO" id="GO:0071013">
    <property type="term" value="C:catalytic step 2 spliceosome"/>
    <property type="evidence" value="ECO:0007669"/>
    <property type="project" value="TreeGrafter"/>
</dbReference>
<keyword evidence="1" id="KW-0547">Nucleotide-binding</keyword>
<evidence type="ECO:0000313" key="10">
    <source>
        <dbReference type="Proteomes" id="UP000184383"/>
    </source>
</evidence>
<dbReference type="Pfam" id="PF13086">
    <property type="entry name" value="AAA_11"/>
    <property type="match status" value="1"/>
</dbReference>
<accession>A0A1L9RE24</accession>
<evidence type="ECO:0000256" key="2">
    <source>
        <dbReference type="PIRNR" id="PIRNR038901"/>
    </source>
</evidence>
<dbReference type="Proteomes" id="UP000184383">
    <property type="component" value="Unassembled WGS sequence"/>
</dbReference>
<dbReference type="InterPro" id="IPR048966">
    <property type="entry name" value="Aquarius_b-barrel"/>
</dbReference>
<dbReference type="GeneID" id="63753696"/>
<dbReference type="OrthoDB" id="1879at2759"/>
<dbReference type="FunFam" id="3.40.50.300:FF:000507">
    <property type="entry name" value="Pre-mRNA-splicing factor"/>
    <property type="match status" value="1"/>
</dbReference>
<comment type="similarity">
    <text evidence="2">Belongs to the CWF11 family.</text>
</comment>
<evidence type="ECO:0000256" key="3">
    <source>
        <dbReference type="SAM" id="MobiDB-lite"/>
    </source>
</evidence>
<gene>
    <name evidence="9" type="ORF">ASPWEDRAFT_53200</name>
</gene>
<dbReference type="Gene3D" id="3.40.50.300">
    <property type="entry name" value="P-loop containing nucleotide triphosphate hydrolases"/>
    <property type="match status" value="2"/>
</dbReference>
<feature type="domain" description="DNA2/NAM7 helicase helicase" evidence="4">
    <location>
        <begin position="813"/>
        <end position="1109"/>
    </location>
</feature>
<dbReference type="InterPro" id="IPR047187">
    <property type="entry name" value="SF1_C_Upf1"/>
</dbReference>
<keyword evidence="1" id="KW-0378">Hydrolase</keyword>
<dbReference type="GO" id="GO:0004386">
    <property type="term" value="F:helicase activity"/>
    <property type="evidence" value="ECO:0007669"/>
    <property type="project" value="InterPro"/>
</dbReference>
<dbReference type="STRING" id="1073089.A0A1L9RE24"/>
<feature type="domain" description="RNA helicase aquarius beta-barrel" evidence="7">
    <location>
        <begin position="491"/>
        <end position="661"/>
    </location>
</feature>
<proteinExistence type="inferred from homology"/>
<organism evidence="9 10">
    <name type="scientific">Aspergillus wentii DTO 134E9</name>
    <dbReference type="NCBI Taxonomy" id="1073089"/>
    <lineage>
        <taxon>Eukaryota</taxon>
        <taxon>Fungi</taxon>
        <taxon>Dikarya</taxon>
        <taxon>Ascomycota</taxon>
        <taxon>Pezizomycotina</taxon>
        <taxon>Eurotiomycetes</taxon>
        <taxon>Eurotiomycetidae</taxon>
        <taxon>Eurotiales</taxon>
        <taxon>Aspergillaceae</taxon>
        <taxon>Aspergillus</taxon>
        <taxon>Aspergillus subgen. Cremei</taxon>
    </lineage>
</organism>
<dbReference type="InterPro" id="IPR041677">
    <property type="entry name" value="DNA2/NAM7_AAA_11"/>
</dbReference>
<evidence type="ECO:0000259" key="8">
    <source>
        <dbReference type="Pfam" id="PF21144"/>
    </source>
</evidence>
<dbReference type="CDD" id="cd17935">
    <property type="entry name" value="EEXXQc_AQR"/>
    <property type="match status" value="1"/>
</dbReference>
<dbReference type="InterPro" id="IPR041679">
    <property type="entry name" value="DNA2/NAM7-like_C"/>
</dbReference>
<dbReference type="InterPro" id="IPR045055">
    <property type="entry name" value="DNA2/NAM7-like"/>
</dbReference>
<keyword evidence="10" id="KW-1185">Reference proteome</keyword>
<dbReference type="Pfam" id="PF21143">
    <property type="entry name" value="Aquarius_N_2nd"/>
    <property type="match status" value="1"/>
</dbReference>
<dbReference type="Pfam" id="PF21144">
    <property type="entry name" value="Aquarius_N_3rd"/>
    <property type="match status" value="1"/>
</dbReference>
<keyword evidence="2" id="KW-0508">mRNA splicing</keyword>
<evidence type="ECO:0000259" key="7">
    <source>
        <dbReference type="Pfam" id="PF21143"/>
    </source>
</evidence>
<dbReference type="RefSeq" id="XP_040686842.1">
    <property type="nucleotide sequence ID" value="XM_040837848.1"/>
</dbReference>
<feature type="domain" description="RNA helicase aquarius N-terminal" evidence="6">
    <location>
        <begin position="28"/>
        <end position="412"/>
    </location>
</feature>
<evidence type="ECO:0000259" key="5">
    <source>
        <dbReference type="Pfam" id="PF13087"/>
    </source>
</evidence>
<sequence length="1422" mass="161869">MGLQTRSAMAQSLDSRPTVEDFREDSSWVKLAKSHWLDTSKVRKVKQDVIKKDIWDPLEAEGFNLRSLLTLENLNILEKFLWPTYTEDASNYHVMLIALIVSIKQREHLPIWGIFSDRSDEFSNLFHRILSMSIDNSLATSSRLSIISFIISGFQSLENVLIRKECAPLVSISIWHNLASDETRERILVKGPTLKKAWRAAGKRYDAGDEAAKAKMRFERSWLYTMLLDFMRKLNGPEKDQVDNLRYCERFLELLVDLESQLPTRRYVNTLIKDLNLLPVIRLSQLYRSPENALFRDFYNLLKHFSNFAINDYTGEALSPQAVYEIHCQELAHLQRTSMKHYKDKLMILALSNYGSIEQRSELEGQLSSLEESELQNLCSHLGFRTNYPKQSQVTPDRHLYLEVLLSFYERRLSFQEAASHLSIVPTEENLYDPALLRNETYDGSRPLAIPKLNLQYLTLGDFLWRSFLLYRSEAFFQIRKDMESVVKRMQPRGSRDGKTLTFEGFSRMAIPISKPAIIEVAPPKVGSAKPAFVRAEIAIEVGRLADHIRREWESLRPDDVVYLLTVQQPGTSTKLGHQDSSSTETPTLTHLRTAEVVQVLDEQGRPLREPASGETNGYRSRPRIRRLLLNLDSAAFKADKDRSLQGKQDIYPLINVIARRKGRENNFKSILETMQRLIVSDIALPSWIQDIFLGYGDPSGARYTELPNRLKSVDFRDTFLDWQHLVESFPGSTIEPSGNADSSFGRPYVLEYVDNEQKAPPTTQSKKRRRDQVEKVQQGPSSLHVSTYKPPNPGPYPVDAPKLNTVRFTPAQVEAIASGTQPGLTVVVGPPGTGKTDVATQIINNIYHNFPNERTLLIAHSNQALNQLFQKIVALDIDERHLLRLGHGEEELETESNYSKHGRVESFLDNRNQFLSEVMRLAASIGAQGAHGNSCETAGYFNTVYIQPAWAKFWDQARAENASNEDIIAAFPFHSYFANAPQPIFDSAAPKETVLDIAEGCQRHVEKIFSELEDIRPFEILRLPRDKANYLLVKEARLIAMTSTHAAMRRQEIADLGFHYDNVVMEEAAQITEIESFIPSALQNMKNGALPLKRVVLCGDHLQNSPIIQNLAFRQYAHFEQSLFLRLVRLGVPVITLDQQGRSRPSIAELFRWRYKQLGDLPAVQSAQEFRQANSGFQFDYQFINVPDYQGVGEREPTPHFIQNLGEAEYTVALYQYMRLLGYPASKVSILATYAGQMTLIKDVLNHRCAKNALFGMPKIVTTVDKYQGEQNDYVLLSLTRTRTVGYLRDVRRLTVALSRARLGLYILGRRVVFESCYELKPAFDLLFQRPDKLMLAPGEMFPTTRSLDDEIQGTPMEGVEHLGQYVYEMTQAKLKAMGEEDIVVEDAMIDDGDGGLVDEDEDMLGAGDEADGDPLHEDVL</sequence>
<evidence type="ECO:0000256" key="1">
    <source>
        <dbReference type="ARBA" id="ARBA00022806"/>
    </source>
</evidence>
<dbReference type="SUPFAM" id="SSF52540">
    <property type="entry name" value="P-loop containing nucleoside triphosphate hydrolases"/>
    <property type="match status" value="1"/>
</dbReference>
<evidence type="ECO:0000259" key="4">
    <source>
        <dbReference type="Pfam" id="PF13086"/>
    </source>
</evidence>
<comment type="subcellular location">
    <subcellularLocation>
        <location evidence="2">Nucleus</location>
    </subcellularLocation>
</comment>